<dbReference type="SUPFAM" id="SSF51735">
    <property type="entry name" value="NAD(P)-binding Rossmann-fold domains"/>
    <property type="match status" value="1"/>
</dbReference>
<comment type="similarity">
    <text evidence="1">Belongs to the LDH/MDH superfamily. MDH type 2 family.</text>
</comment>
<evidence type="ECO:0000256" key="3">
    <source>
        <dbReference type="ARBA" id="ARBA00019899"/>
    </source>
</evidence>
<dbReference type="RefSeq" id="XP_018330215.1">
    <property type="nucleotide sequence ID" value="XM_018474713.1"/>
</dbReference>
<gene>
    <name evidence="11" type="primary">LOC108740407</name>
</gene>
<dbReference type="FunFam" id="3.40.50.720:FF:000010">
    <property type="entry name" value="Malate dehydrogenase"/>
    <property type="match status" value="1"/>
</dbReference>
<dbReference type="InterPro" id="IPR001557">
    <property type="entry name" value="L-lactate/malate_DH"/>
</dbReference>
<dbReference type="KEGG" id="apln:108740407"/>
<dbReference type="InterPro" id="IPR015955">
    <property type="entry name" value="Lactate_DH/Glyco_Ohase_4_C"/>
</dbReference>
<accession>A0A1W4XCY7</accession>
<dbReference type="InterPro" id="IPR001236">
    <property type="entry name" value="Lactate/malate_DH_N"/>
</dbReference>
<name>A0A1W4XCY7_AGRPL</name>
<dbReference type="Pfam" id="PF00056">
    <property type="entry name" value="Ldh_1_N"/>
    <property type="match status" value="1"/>
</dbReference>
<keyword evidence="5 6" id="KW-0520">NAD</keyword>
<dbReference type="AlphaFoldDB" id="A0A1W4XCY7"/>
<evidence type="ECO:0000256" key="1">
    <source>
        <dbReference type="ARBA" id="ARBA00009613"/>
    </source>
</evidence>
<dbReference type="Gene3D" id="3.90.110.10">
    <property type="entry name" value="Lactate dehydrogenase/glycoside hydrolase, family 4, C-terminal"/>
    <property type="match status" value="1"/>
</dbReference>
<evidence type="ECO:0000256" key="5">
    <source>
        <dbReference type="ARBA" id="ARBA00023027"/>
    </source>
</evidence>
<feature type="domain" description="Lactate/malate dehydrogenase N-terminal" evidence="8">
    <location>
        <begin position="12"/>
        <end position="158"/>
    </location>
</feature>
<keyword evidence="10" id="KW-1185">Reference proteome</keyword>
<feature type="domain" description="Lactate/malate dehydrogenase C-terminal" evidence="9">
    <location>
        <begin position="162"/>
        <end position="323"/>
    </location>
</feature>
<organism evidence="10 11">
    <name type="scientific">Agrilus planipennis</name>
    <name type="common">Emerald ash borer</name>
    <name type="synonym">Agrilus marcopoli</name>
    <dbReference type="NCBI Taxonomy" id="224129"/>
    <lineage>
        <taxon>Eukaryota</taxon>
        <taxon>Metazoa</taxon>
        <taxon>Ecdysozoa</taxon>
        <taxon>Arthropoda</taxon>
        <taxon>Hexapoda</taxon>
        <taxon>Insecta</taxon>
        <taxon>Pterygota</taxon>
        <taxon>Neoptera</taxon>
        <taxon>Endopterygota</taxon>
        <taxon>Coleoptera</taxon>
        <taxon>Polyphaga</taxon>
        <taxon>Elateriformia</taxon>
        <taxon>Buprestoidea</taxon>
        <taxon>Buprestidae</taxon>
        <taxon>Agrilinae</taxon>
        <taxon>Agrilus</taxon>
    </lineage>
</organism>
<dbReference type="Pfam" id="PF02866">
    <property type="entry name" value="Ldh_1_C"/>
    <property type="match status" value="1"/>
</dbReference>
<dbReference type="GO" id="GO:0006108">
    <property type="term" value="P:malate metabolic process"/>
    <property type="evidence" value="ECO:0007669"/>
    <property type="project" value="InterPro"/>
</dbReference>
<evidence type="ECO:0000256" key="2">
    <source>
        <dbReference type="ARBA" id="ARBA00012995"/>
    </source>
</evidence>
<dbReference type="InterPro" id="IPR036291">
    <property type="entry name" value="NAD(P)-bd_dom_sf"/>
</dbReference>
<dbReference type="InterPro" id="IPR022383">
    <property type="entry name" value="Lactate/malate_DH_C"/>
</dbReference>
<dbReference type="NCBIfam" id="NF003916">
    <property type="entry name" value="PRK05442.1"/>
    <property type="match status" value="1"/>
</dbReference>
<dbReference type="GeneID" id="108740407"/>
<proteinExistence type="inferred from homology"/>
<protein>
    <recommendedName>
        <fullName evidence="3">Malate dehydrogenase, cytoplasmic</fullName>
        <ecNumber evidence="2">1.1.1.37</ecNumber>
    </recommendedName>
</protein>
<dbReference type="EC" id="1.1.1.37" evidence="2"/>
<keyword evidence="4 7" id="KW-0560">Oxidoreductase</keyword>
<dbReference type="Proteomes" id="UP000192223">
    <property type="component" value="Unplaced"/>
</dbReference>
<evidence type="ECO:0000313" key="10">
    <source>
        <dbReference type="Proteomes" id="UP000192223"/>
    </source>
</evidence>
<evidence type="ECO:0000256" key="4">
    <source>
        <dbReference type="ARBA" id="ARBA00023002"/>
    </source>
</evidence>
<reference evidence="11" key="1">
    <citation type="submission" date="2025-08" db="UniProtKB">
        <authorList>
            <consortium name="RefSeq"/>
        </authorList>
    </citation>
    <scope>IDENTIFICATION</scope>
    <source>
        <tissue evidence="11">Entire body</tissue>
    </source>
</reference>
<evidence type="ECO:0000256" key="7">
    <source>
        <dbReference type="RuleBase" id="RU003369"/>
    </source>
</evidence>
<dbReference type="SUPFAM" id="SSF56327">
    <property type="entry name" value="LDH C-terminal domain-like"/>
    <property type="match status" value="1"/>
</dbReference>
<dbReference type="STRING" id="224129.A0A1W4XCY7"/>
<dbReference type="InterPro" id="IPR010945">
    <property type="entry name" value="Malate_DH_type2"/>
</dbReference>
<dbReference type="OrthoDB" id="4069699at2759"/>
<dbReference type="PANTHER" id="PTHR23382">
    <property type="entry name" value="MALATE DEHYDROGENASE"/>
    <property type="match status" value="1"/>
</dbReference>
<evidence type="ECO:0000259" key="8">
    <source>
        <dbReference type="Pfam" id="PF00056"/>
    </source>
</evidence>
<dbReference type="PIRSF" id="PIRSF000102">
    <property type="entry name" value="Lac_mal_DH"/>
    <property type="match status" value="1"/>
</dbReference>
<dbReference type="Gene3D" id="3.40.50.720">
    <property type="entry name" value="NAD(P)-binding Rossmann-like Domain"/>
    <property type="match status" value="1"/>
</dbReference>
<sequence length="364" mass="40382">MNLSKVCQPPLRVLITGAAGQVAYHFVFMLAKGDGFGRRIRLLLILYDLPETTDLLEGLCIELIDCCYPTLQDVVTTSNIETAFTNVSVAFLIGGKPCSADMKLSDLVEVNTPIFKVQGLALDKYAKKTARVIVVANPANTNLFICSKYAPSIPKGNFSALTQLDCSRLRAQIARKLRVTPNKVRKVLTWGSQSPSLVCDVTKAVVVNEGKDISIAEAVDDDDWLKYDLTNIVRNREEEVMNLTNKSPSISAAKALLDHTRSLFHTGNDFNNFTCMGVFSDGSYGIPEGMVFSFPVHISSSTCSIVQGIEIDEYYQNLIDKSICESEQERDRALRICVLNQNSSDIEINKNEYQNQNVDETQQQ</sequence>
<feature type="binding site" evidence="6">
    <location>
        <begin position="135"/>
        <end position="137"/>
    </location>
    <ligand>
        <name>NAD(+)</name>
        <dbReference type="ChEBI" id="CHEBI:57540"/>
    </ligand>
</feature>
<evidence type="ECO:0000259" key="9">
    <source>
        <dbReference type="Pfam" id="PF02866"/>
    </source>
</evidence>
<evidence type="ECO:0000313" key="11">
    <source>
        <dbReference type="RefSeq" id="XP_018330215.1"/>
    </source>
</evidence>
<feature type="binding site" evidence="6">
    <location>
        <position position="111"/>
    </location>
    <ligand>
        <name>NAD(+)</name>
        <dbReference type="ChEBI" id="CHEBI:57540"/>
    </ligand>
</feature>
<evidence type="ECO:0000256" key="6">
    <source>
        <dbReference type="PIRSR" id="PIRSR000102-3"/>
    </source>
</evidence>
<feature type="binding site" evidence="6">
    <location>
        <position position="48"/>
    </location>
    <ligand>
        <name>NAD(+)</name>
        <dbReference type="ChEBI" id="CHEBI:57540"/>
    </ligand>
</feature>
<dbReference type="InParanoid" id="A0A1W4XCY7"/>
<dbReference type="GO" id="GO:0030060">
    <property type="term" value="F:L-malate dehydrogenase (NAD+) activity"/>
    <property type="evidence" value="ECO:0007669"/>
    <property type="project" value="UniProtKB-EC"/>
</dbReference>